<dbReference type="InterPro" id="IPR027417">
    <property type="entry name" value="P-loop_NTPase"/>
</dbReference>
<reference evidence="3 4" key="1">
    <citation type="submission" date="2015-12" db="EMBL/GenBank/DDBJ databases">
        <title>The genome of Folsomia candida.</title>
        <authorList>
            <person name="Faddeeva A."/>
            <person name="Derks M.F."/>
            <person name="Anvar Y."/>
            <person name="Smit S."/>
            <person name="Van Straalen N."/>
            <person name="Roelofs D."/>
        </authorList>
    </citation>
    <scope>NUCLEOTIDE SEQUENCE [LARGE SCALE GENOMIC DNA]</scope>
    <source>
        <strain evidence="3 4">VU population</strain>
        <tissue evidence="3">Whole body</tissue>
    </source>
</reference>
<feature type="region of interest" description="Disordered" evidence="2">
    <location>
        <begin position="566"/>
        <end position="605"/>
    </location>
</feature>
<dbReference type="Gene3D" id="3.30.420.40">
    <property type="match status" value="1"/>
</dbReference>
<evidence type="ECO:0000256" key="1">
    <source>
        <dbReference type="SAM" id="Coils"/>
    </source>
</evidence>
<protein>
    <submittedName>
        <fullName evidence="3">Heat shock 70 kDa protein</fullName>
    </submittedName>
</protein>
<proteinExistence type="predicted"/>
<dbReference type="SUPFAM" id="SSF48340">
    <property type="entry name" value="Interferon-induced guanylate-binding protein 1 (GBP1), C-terminal domain"/>
    <property type="match status" value="1"/>
</dbReference>
<feature type="region of interest" description="Disordered" evidence="2">
    <location>
        <begin position="904"/>
        <end position="960"/>
    </location>
</feature>
<sequence>MTDEVSFFDPEVVTPPEAQIDPNFLELITVHGKNDIKIHSKSFSQLFDKPEIDGFGYSIFLVVGKHHTQNSDMIGIILQNLQTTGNISMLEVIESDLFTGPKDNYKSKGLIAYSKPVICKGSDGRNAANFFLDVWGDFKDGDERDTSYILLAGLGAALSSTMIYKGDGQISASNWTWLRRMISVSRKVHGSGEMQNLLFFIQNWALKEYGISGKSAGNSYIKALMGDRTAMSPDMSYVFKSLSQPQCYAFPKIETGDNKCRLLIKQQLKAFQQLLSFNIKSKKIDGVEAGYANIFNIFKFENLPDSAELLKLEEIVEPVEPEEIEGADEESKCSSELTQENYESDSEHKHDLEPQSNINLDQSTSGSSLHHQSMKFSFETEDVDTSQSFATLSLNDPTPFSPEVNDMWTTATADNSMFNFDSSNEWNLPMENKVEIEKKPEEQPPPIISGPVIDTDFHSLPAPAPLEQFEEQTTTTPAQLHSLQEHTTHEKAEDLIQRIFASKLPVVQRAFKRPEIKLRGIVPQSVPNLLSLERDNELWRKPVHQEEDIIKPSTSHDLVEIPDADNNIFTDQKPSSSSARSVSPKTSTTKTKSPSPPPRTSNNEIATIPDGLMASAVHIFENLELSSEINLASITKLIFDHCYKYGGVKLQGCDPNDDGALLSVILPPLRAVSNYQTALEKEFERQICFDSPQEFQEVTRKIKTQITKELTGPLKESVLYKMNQLDEKYKEINDKIVQAEEQTARYAKQLVSSFYDEQLKSWKLQGEFKTLHKTTLELCKEAFQQAYGRPGSQIGNKMLTQLLDKLEKECPDLEKTIGDTAARQKVTAARLVETCTSTYKLEMDRNLKNPALNASHFQSLHQTASHNAIRSFQEESKSSFEISMDKFEQDLQKNIDQLSNNFKEEFDSTKPKPKSAAESGQNGSKMPFSNAPSSVKQLQPVPKPRTRQQQQKNDAESSPSSIPVGIFFSLDKISAATFDPQNGTFKTIYGPKLNQICFSEEILITGFPQSVPDNKVLKMRQILTNPKIEENRKVEIYGRTAILRVEEIVAYILAQLHENLKIILHSSSISYAITYPSSFNKTMWTVLKDATLIAGIKATLVRESDAILTHAIHTRKLVEKKTWVLVAIEDPDTKGSDLAVYENSGNGGALQLNKVIGCGPGSKYWGLKSATGMEECMDKLSKKVAKSNPRIYLYCNGPQSKASNIKSIKSATTDTQWVEAIKVSEPLEGASLVACIQHNAAYRTKWVQKFPFANLSNILKTLPNSSNLTHSQVDHVGSNLPNVSIKGKSAEVQNYNVAHFRNLEAAKDSVRQNYIRIQDRIGKQEINVLEDAVRKIMNEQLSAQQVHAKWNAALKKIHHNS</sequence>
<dbReference type="EMBL" id="LNIX01000002">
    <property type="protein sequence ID" value="OXA60244.1"/>
    <property type="molecule type" value="Genomic_DNA"/>
</dbReference>
<gene>
    <name evidence="3" type="ORF">Fcan01_04494</name>
</gene>
<feature type="region of interest" description="Disordered" evidence="2">
    <location>
        <begin position="320"/>
        <end position="371"/>
    </location>
</feature>
<dbReference type="GO" id="GO:0005525">
    <property type="term" value="F:GTP binding"/>
    <property type="evidence" value="ECO:0007669"/>
    <property type="project" value="InterPro"/>
</dbReference>
<name>A0A226ET52_FOLCA</name>
<evidence type="ECO:0000313" key="3">
    <source>
        <dbReference type="EMBL" id="OXA60244.1"/>
    </source>
</evidence>
<evidence type="ECO:0000256" key="2">
    <source>
        <dbReference type="SAM" id="MobiDB-lite"/>
    </source>
</evidence>
<dbReference type="Gene3D" id="3.40.50.300">
    <property type="entry name" value="P-loop containing nucleotide triphosphate hydrolases"/>
    <property type="match status" value="1"/>
</dbReference>
<feature type="compositionally biased region" description="Polar residues" evidence="2">
    <location>
        <begin position="354"/>
        <end position="371"/>
    </location>
</feature>
<organism evidence="3 4">
    <name type="scientific">Folsomia candida</name>
    <name type="common">Springtail</name>
    <dbReference type="NCBI Taxonomy" id="158441"/>
    <lineage>
        <taxon>Eukaryota</taxon>
        <taxon>Metazoa</taxon>
        <taxon>Ecdysozoa</taxon>
        <taxon>Arthropoda</taxon>
        <taxon>Hexapoda</taxon>
        <taxon>Collembola</taxon>
        <taxon>Entomobryomorpha</taxon>
        <taxon>Isotomoidea</taxon>
        <taxon>Isotomidae</taxon>
        <taxon>Proisotominae</taxon>
        <taxon>Folsomia</taxon>
    </lineage>
</organism>
<dbReference type="InterPro" id="IPR036543">
    <property type="entry name" value="Guanylate-bd_C_sf"/>
</dbReference>
<dbReference type="GO" id="GO:0003924">
    <property type="term" value="F:GTPase activity"/>
    <property type="evidence" value="ECO:0007669"/>
    <property type="project" value="InterPro"/>
</dbReference>
<dbReference type="Gene3D" id="1.20.58.420">
    <property type="entry name" value="AHSP"/>
    <property type="match status" value="1"/>
</dbReference>
<evidence type="ECO:0000313" key="4">
    <source>
        <dbReference type="Proteomes" id="UP000198287"/>
    </source>
</evidence>
<keyword evidence="1" id="KW-0175">Coiled coil</keyword>
<accession>A0A226ET52</accession>
<feature type="compositionally biased region" description="Low complexity" evidence="2">
    <location>
        <begin position="575"/>
        <end position="593"/>
    </location>
</feature>
<comment type="caution">
    <text evidence="3">The sequence shown here is derived from an EMBL/GenBank/DDBJ whole genome shotgun (WGS) entry which is preliminary data.</text>
</comment>
<dbReference type="Proteomes" id="UP000198287">
    <property type="component" value="Unassembled WGS sequence"/>
</dbReference>
<feature type="coiled-coil region" evidence="1">
    <location>
        <begin position="722"/>
        <end position="749"/>
    </location>
</feature>
<keyword evidence="3" id="KW-0346">Stress response</keyword>
<keyword evidence="4" id="KW-1185">Reference proteome</keyword>
<feature type="coiled-coil region" evidence="1">
    <location>
        <begin position="796"/>
        <end position="823"/>
    </location>
</feature>
<feature type="compositionally biased region" description="Polar residues" evidence="2">
    <location>
        <begin position="947"/>
        <end position="960"/>
    </location>
</feature>